<name>A0A9Q0EDU3_9TELE</name>
<dbReference type="SUPFAM" id="SSF47954">
    <property type="entry name" value="Cyclin-like"/>
    <property type="match status" value="2"/>
</dbReference>
<keyword evidence="5" id="KW-0805">Transcription regulation</keyword>
<feature type="compositionally biased region" description="Low complexity" evidence="17">
    <location>
        <begin position="692"/>
        <end position="709"/>
    </location>
</feature>
<proteinExistence type="inferred from homology"/>
<keyword evidence="4" id="KW-0970">Cilium biogenesis/degradation</keyword>
<comment type="subcellular location">
    <subcellularLocation>
        <location evidence="1">Nucleus</location>
    </subcellularLocation>
</comment>
<dbReference type="GO" id="GO:0030030">
    <property type="term" value="P:cell projection organization"/>
    <property type="evidence" value="ECO:0007669"/>
    <property type="project" value="UniProtKB-KW"/>
</dbReference>
<dbReference type="SMART" id="SM00385">
    <property type="entry name" value="CYCLIN"/>
    <property type="match status" value="1"/>
</dbReference>
<dbReference type="GO" id="GO:0005634">
    <property type="term" value="C:nucleus"/>
    <property type="evidence" value="ECO:0007669"/>
    <property type="project" value="UniProtKB-SubCell"/>
</dbReference>
<dbReference type="InterPro" id="IPR006671">
    <property type="entry name" value="Cyclin_N"/>
</dbReference>
<dbReference type="SUPFAM" id="SSF111469">
    <property type="entry name" value="Geminin coiled-coil domain"/>
    <property type="match status" value="1"/>
</dbReference>
<feature type="region of interest" description="Disordered" evidence="17">
    <location>
        <begin position="612"/>
        <end position="647"/>
    </location>
</feature>
<feature type="region of interest" description="Disordered" evidence="17">
    <location>
        <begin position="516"/>
        <end position="540"/>
    </location>
</feature>
<evidence type="ECO:0000256" key="10">
    <source>
        <dbReference type="ARBA" id="ARBA00023242"/>
    </source>
</evidence>
<gene>
    <name evidence="19" type="ORF">NHX12_029308</name>
</gene>
<dbReference type="Gene3D" id="1.10.472.10">
    <property type="entry name" value="Cyclin-like"/>
    <property type="match status" value="2"/>
</dbReference>
<evidence type="ECO:0000256" key="7">
    <source>
        <dbReference type="ARBA" id="ARBA00023127"/>
    </source>
</evidence>
<evidence type="ECO:0000256" key="15">
    <source>
        <dbReference type="RuleBase" id="RU000383"/>
    </source>
</evidence>
<dbReference type="PANTHER" id="PTHR13372">
    <property type="entry name" value="GEMININ"/>
    <property type="match status" value="1"/>
</dbReference>
<comment type="similarity">
    <text evidence="15">Belongs to the cyclin family.</text>
</comment>
<dbReference type="Pfam" id="PF07412">
    <property type="entry name" value="Geminin"/>
    <property type="match status" value="1"/>
</dbReference>
<dbReference type="EMBL" id="JANIIK010000044">
    <property type="protein sequence ID" value="KAJ3604568.1"/>
    <property type="molecule type" value="Genomic_DNA"/>
</dbReference>
<reference evidence="19" key="1">
    <citation type="submission" date="2022-07" db="EMBL/GenBank/DDBJ databases">
        <title>Chromosome-level genome of Muraenolepis orangiensis.</title>
        <authorList>
            <person name="Kim J."/>
        </authorList>
    </citation>
    <scope>NUCLEOTIDE SEQUENCE</scope>
    <source>
        <strain evidence="19">KU_S4_2022</strain>
        <tissue evidence="19">Muscle</tissue>
    </source>
</reference>
<protein>
    <recommendedName>
        <fullName evidence="3">Multicilin</fullName>
    </recommendedName>
    <alternativeName>
        <fullName evidence="13">Multiciliate differentiation and DNA synthesis-associated cell cycle protein</fullName>
    </alternativeName>
    <alternativeName>
        <fullName evidence="14">Protein Idas</fullName>
    </alternativeName>
</protein>
<dbReference type="Gene3D" id="1.20.5.1180">
    <property type="entry name" value="Geminin coiled-coil domain"/>
    <property type="match status" value="1"/>
</dbReference>
<dbReference type="AlphaFoldDB" id="A0A9Q0EDU3"/>
<evidence type="ECO:0000256" key="11">
    <source>
        <dbReference type="ARBA" id="ARBA00023306"/>
    </source>
</evidence>
<keyword evidence="20" id="KW-1185">Reference proteome</keyword>
<evidence type="ECO:0000256" key="14">
    <source>
        <dbReference type="ARBA" id="ARBA00033197"/>
    </source>
</evidence>
<evidence type="ECO:0000256" key="5">
    <source>
        <dbReference type="ARBA" id="ARBA00023015"/>
    </source>
</evidence>
<dbReference type="Pfam" id="PF00134">
    <property type="entry name" value="Cyclin_N"/>
    <property type="match status" value="1"/>
</dbReference>
<evidence type="ECO:0000256" key="16">
    <source>
        <dbReference type="SAM" id="Coils"/>
    </source>
</evidence>
<evidence type="ECO:0000256" key="4">
    <source>
        <dbReference type="ARBA" id="ARBA00022794"/>
    </source>
</evidence>
<feature type="compositionally biased region" description="Low complexity" evidence="17">
    <location>
        <begin position="73"/>
        <end position="87"/>
    </location>
</feature>
<dbReference type="CDD" id="cd22590">
    <property type="entry name" value="McIdas_CC"/>
    <property type="match status" value="1"/>
</dbReference>
<comment type="similarity">
    <text evidence="2">Belongs to the geminin family.</text>
</comment>
<feature type="domain" description="Cyclin-like" evidence="18">
    <location>
        <begin position="144"/>
        <end position="218"/>
    </location>
</feature>
<keyword evidence="8" id="KW-0010">Activator</keyword>
<evidence type="ECO:0000256" key="9">
    <source>
        <dbReference type="ARBA" id="ARBA00023163"/>
    </source>
</evidence>
<feature type="compositionally biased region" description="Polar residues" evidence="17">
    <location>
        <begin position="27"/>
        <end position="43"/>
    </location>
</feature>
<feature type="region of interest" description="Disordered" evidence="17">
    <location>
        <begin position="402"/>
        <end position="424"/>
    </location>
</feature>
<feature type="compositionally biased region" description="Polar residues" evidence="17">
    <location>
        <begin position="333"/>
        <end position="346"/>
    </location>
</feature>
<evidence type="ECO:0000256" key="1">
    <source>
        <dbReference type="ARBA" id="ARBA00004123"/>
    </source>
</evidence>
<comment type="caution">
    <text evidence="19">The sequence shown here is derived from an EMBL/GenBank/DDBJ whole genome shotgun (WGS) entry which is preliminary data.</text>
</comment>
<dbReference type="Proteomes" id="UP001148018">
    <property type="component" value="Unassembled WGS sequence"/>
</dbReference>
<dbReference type="InterPro" id="IPR036915">
    <property type="entry name" value="Cyclin-like_sf"/>
</dbReference>
<feature type="coiled-coil region" evidence="16">
    <location>
        <begin position="561"/>
        <end position="595"/>
    </location>
</feature>
<dbReference type="Pfam" id="PF02984">
    <property type="entry name" value="Cyclin_C"/>
    <property type="match status" value="1"/>
</dbReference>
<feature type="region of interest" description="Disordered" evidence="17">
    <location>
        <begin position="692"/>
        <end position="720"/>
    </location>
</feature>
<accession>A0A9Q0EDU3</accession>
<keyword evidence="11" id="KW-0131">Cell cycle</keyword>
<keyword evidence="9" id="KW-0804">Transcription</keyword>
<keyword evidence="6 16" id="KW-0175">Coiled coil</keyword>
<dbReference type="GO" id="GO:0045786">
    <property type="term" value="P:negative regulation of cell cycle"/>
    <property type="evidence" value="ECO:0007669"/>
    <property type="project" value="TreeGrafter"/>
</dbReference>
<keyword evidence="10" id="KW-0539">Nucleus</keyword>
<dbReference type="GO" id="GO:0008156">
    <property type="term" value="P:negative regulation of DNA replication"/>
    <property type="evidence" value="ECO:0007669"/>
    <property type="project" value="TreeGrafter"/>
</dbReference>
<evidence type="ECO:0000256" key="2">
    <source>
        <dbReference type="ARBA" id="ARBA00007979"/>
    </source>
</evidence>
<dbReference type="PANTHER" id="PTHR13372:SF3">
    <property type="entry name" value="MULTICILIN"/>
    <property type="match status" value="1"/>
</dbReference>
<organism evidence="19 20">
    <name type="scientific">Muraenolepis orangiensis</name>
    <name type="common">Patagonian moray cod</name>
    <dbReference type="NCBI Taxonomy" id="630683"/>
    <lineage>
        <taxon>Eukaryota</taxon>
        <taxon>Metazoa</taxon>
        <taxon>Chordata</taxon>
        <taxon>Craniata</taxon>
        <taxon>Vertebrata</taxon>
        <taxon>Euteleostomi</taxon>
        <taxon>Actinopterygii</taxon>
        <taxon>Neopterygii</taxon>
        <taxon>Teleostei</taxon>
        <taxon>Neoteleostei</taxon>
        <taxon>Acanthomorphata</taxon>
        <taxon>Zeiogadaria</taxon>
        <taxon>Gadariae</taxon>
        <taxon>Gadiformes</taxon>
        <taxon>Muraenolepidoidei</taxon>
        <taxon>Muraenolepididae</taxon>
        <taxon>Muraenolepis</taxon>
    </lineage>
</organism>
<evidence type="ECO:0000256" key="6">
    <source>
        <dbReference type="ARBA" id="ARBA00023054"/>
    </source>
</evidence>
<feature type="region of interest" description="Disordered" evidence="17">
    <location>
        <begin position="27"/>
        <end position="90"/>
    </location>
</feature>
<evidence type="ECO:0000256" key="3">
    <source>
        <dbReference type="ARBA" id="ARBA00018222"/>
    </source>
</evidence>
<evidence type="ECO:0000256" key="17">
    <source>
        <dbReference type="SAM" id="MobiDB-lite"/>
    </source>
</evidence>
<keyword evidence="7 15" id="KW-0195">Cyclin</keyword>
<comment type="subunit">
    <text evidence="12">Interacts with the CDK1 protein kinase to form a serine/threonine kinase holoenzyme complex also known as maturation promoting factor (MPF). The cyclin subunit imparts substrate specificity to the complex.</text>
</comment>
<evidence type="ECO:0000256" key="8">
    <source>
        <dbReference type="ARBA" id="ARBA00023159"/>
    </source>
</evidence>
<dbReference type="InterPro" id="IPR022786">
    <property type="entry name" value="Geminin/Multicilin"/>
</dbReference>
<dbReference type="OrthoDB" id="9445365at2759"/>
<dbReference type="InterPro" id="IPR013763">
    <property type="entry name" value="Cyclin-like_dom"/>
</dbReference>
<evidence type="ECO:0000313" key="20">
    <source>
        <dbReference type="Proteomes" id="UP001148018"/>
    </source>
</evidence>
<feature type="compositionally biased region" description="Basic residues" evidence="17">
    <location>
        <begin position="44"/>
        <end position="54"/>
    </location>
</feature>
<evidence type="ECO:0000256" key="13">
    <source>
        <dbReference type="ARBA" id="ARBA00031136"/>
    </source>
</evidence>
<evidence type="ECO:0000313" key="19">
    <source>
        <dbReference type="EMBL" id="KAJ3604568.1"/>
    </source>
</evidence>
<evidence type="ECO:0000259" key="18">
    <source>
        <dbReference type="SMART" id="SM00385"/>
    </source>
</evidence>
<sequence>MVSMVNNTPTHGTSSAVLCKQSPATTTFSRTNAGHQTVKTRSPIQRKAKRHRKQTITSRLSDSGIEEDLSALPSPSSSSSSSSSSFSTGEGTAAAGQLGLLTWHQHYGDIGYRVHKDNETHFHLPKCLERQPQVTAEARCKLVRWLISVHKHFHLSFECCCLAVNIMDRFLASTAVAADCFQLLGVEVFSPRIRQLLGLCCDAFSKEQLCNLECLILLRLNFRLAAPTLAFFVEYHINCGEAALLAPQVDGGASPPAVQEAKSSSAAQQCNDLARRICELTLADYTFNQYLPSLTATCALRLSTELLRAGGDLGESDEPMRLELVGSEEEGQPSGTFESGNLSESWMDSDPGPSDEQGFGPLSEGRHCHARALECREHLKRLVALNRESLPATTMALTLQPSRSLETRQERARRKGRVLMPRSSSPDPVFVDTMPCIVEQAFATIAWDDLEDCASVLRRESDSLGSQVNESDGDDQYFGEYALDFMAESPGTLESSLSPVRLVPFQGCIIPPLTPQRDFPPQDSPMAPSPEPGDCHAQDGAPWRGLAKHQGWLLDNSTQVKHRLHETLHSKQEEIESLQERNVHLRELASRAKHLASVLEKLMTVRDPCLQGPAPPPCENTSRSPCKRQRLSEESETESASSGSVEDILRDISTRCNAVLHRASGAQQESSGSQGSDRVRMYGAFSGLRTSVADGSSGSSGSSGASASAGGTGLDDGDSSFRTSIRDHCTIKTQVFPHGHAFTSRTQTGGYRFRWVPNQS</sequence>
<feature type="region of interest" description="Disordered" evidence="17">
    <location>
        <begin position="325"/>
        <end position="363"/>
    </location>
</feature>
<evidence type="ECO:0000256" key="12">
    <source>
        <dbReference type="ARBA" id="ARBA00025821"/>
    </source>
</evidence>
<dbReference type="InterPro" id="IPR004367">
    <property type="entry name" value="Cyclin_C-dom"/>
</dbReference>